<keyword evidence="4" id="KW-1185">Reference proteome</keyword>
<feature type="domain" description="ATP-grasp" evidence="2">
    <location>
        <begin position="113"/>
        <end position="312"/>
    </location>
</feature>
<keyword evidence="1" id="KW-0067">ATP-binding</keyword>
<protein>
    <submittedName>
        <fullName evidence="3">Carbamoyl phosphate synthase-like protein</fullName>
    </submittedName>
</protein>
<dbReference type="RefSeq" id="WP_145367527.1">
    <property type="nucleotide sequence ID" value="NZ_CP036275.1"/>
</dbReference>
<dbReference type="EMBL" id="CP036275">
    <property type="protein sequence ID" value="QDU36917.1"/>
    <property type="molecule type" value="Genomic_DNA"/>
</dbReference>
<dbReference type="PROSITE" id="PS50975">
    <property type="entry name" value="ATP_GRASP"/>
    <property type="match status" value="1"/>
</dbReference>
<dbReference type="Gene3D" id="3.30.470.20">
    <property type="entry name" value="ATP-grasp fold, B domain"/>
    <property type="match status" value="1"/>
</dbReference>
<dbReference type="Pfam" id="PF02655">
    <property type="entry name" value="ATP-grasp_3"/>
    <property type="match status" value="1"/>
</dbReference>
<dbReference type="Gene3D" id="2.30.36.100">
    <property type="match status" value="1"/>
</dbReference>
<dbReference type="OrthoDB" id="271331at2"/>
<dbReference type="GO" id="GO:0005524">
    <property type="term" value="F:ATP binding"/>
    <property type="evidence" value="ECO:0007669"/>
    <property type="project" value="UniProtKB-UniRule"/>
</dbReference>
<dbReference type="GO" id="GO:0046872">
    <property type="term" value="F:metal ion binding"/>
    <property type="evidence" value="ECO:0007669"/>
    <property type="project" value="InterPro"/>
</dbReference>
<gene>
    <name evidence="3" type="ORF">Mal4_12180</name>
</gene>
<dbReference type="Gene3D" id="3.40.50.11770">
    <property type="match status" value="1"/>
</dbReference>
<accession>A0A517Z3B5</accession>
<dbReference type="SUPFAM" id="SSF56059">
    <property type="entry name" value="Glutathione synthetase ATP-binding domain-like"/>
    <property type="match status" value="1"/>
</dbReference>
<sequence>MRLFVSEYLCSGAVEPATSPASLLREGRSMLLALAADLARLEGIDVCTTWHAGLGNWPLPDVDAVMVKSAHDEEAAFRQLAEGCDAAYVIAPELDNLLWQRCRTVEELGRSLNSTLDAIALTSDKLRLFEHLRAAGVPKIPTQSLQNLGEPEFLCVVKPRFGAGSEETFVVTDAAAFRQVSATVDADEMIVQPFVSGTPCSVGAFFDQGGRLLTLLPPAAQHLSDDGRLKYAGGHCPLETPHTAALNNLVSAAAGAIDGLRGYVGFDLLIPHASPDQPLLVEINPRLTTSYLGYRALACDNLAAWLLPRTPPTDALHWRNARVTFRPDGTIAEAPAGTALTQGAGP</sequence>
<evidence type="ECO:0000313" key="4">
    <source>
        <dbReference type="Proteomes" id="UP000320496"/>
    </source>
</evidence>
<dbReference type="AlphaFoldDB" id="A0A517Z3B5"/>
<dbReference type="Pfam" id="PF18301">
    <property type="entry name" value="preATP-grasp_3"/>
    <property type="match status" value="1"/>
</dbReference>
<dbReference type="InterPro" id="IPR024710">
    <property type="entry name" value="MfnD"/>
</dbReference>
<dbReference type="InterPro" id="IPR040803">
    <property type="entry name" value="MfnD_preATP-grasp"/>
</dbReference>
<keyword evidence="1" id="KW-0547">Nucleotide-binding</keyword>
<dbReference type="PIRSF" id="PIRSF016766">
    <property type="entry name" value="UCP016766_ATPgrasp"/>
    <property type="match status" value="1"/>
</dbReference>
<dbReference type="Proteomes" id="UP000320496">
    <property type="component" value="Chromosome"/>
</dbReference>
<evidence type="ECO:0000256" key="1">
    <source>
        <dbReference type="PROSITE-ProRule" id="PRU00409"/>
    </source>
</evidence>
<evidence type="ECO:0000313" key="3">
    <source>
        <dbReference type="EMBL" id="QDU36917.1"/>
    </source>
</evidence>
<evidence type="ECO:0000259" key="2">
    <source>
        <dbReference type="PROSITE" id="PS50975"/>
    </source>
</evidence>
<name>A0A517Z3B5_9PLAN</name>
<dbReference type="KEGG" id="mri:Mal4_12180"/>
<organism evidence="3 4">
    <name type="scientific">Maioricimonas rarisocia</name>
    <dbReference type="NCBI Taxonomy" id="2528026"/>
    <lineage>
        <taxon>Bacteria</taxon>
        <taxon>Pseudomonadati</taxon>
        <taxon>Planctomycetota</taxon>
        <taxon>Planctomycetia</taxon>
        <taxon>Planctomycetales</taxon>
        <taxon>Planctomycetaceae</taxon>
        <taxon>Maioricimonas</taxon>
    </lineage>
</organism>
<reference evidence="3 4" key="1">
    <citation type="submission" date="2019-02" db="EMBL/GenBank/DDBJ databases">
        <title>Deep-cultivation of Planctomycetes and their phenomic and genomic characterization uncovers novel biology.</title>
        <authorList>
            <person name="Wiegand S."/>
            <person name="Jogler M."/>
            <person name="Boedeker C."/>
            <person name="Pinto D."/>
            <person name="Vollmers J."/>
            <person name="Rivas-Marin E."/>
            <person name="Kohn T."/>
            <person name="Peeters S.H."/>
            <person name="Heuer A."/>
            <person name="Rast P."/>
            <person name="Oberbeckmann S."/>
            <person name="Bunk B."/>
            <person name="Jeske O."/>
            <person name="Meyerdierks A."/>
            <person name="Storesund J.E."/>
            <person name="Kallscheuer N."/>
            <person name="Luecker S."/>
            <person name="Lage O.M."/>
            <person name="Pohl T."/>
            <person name="Merkel B.J."/>
            <person name="Hornburger P."/>
            <person name="Mueller R.-W."/>
            <person name="Bruemmer F."/>
            <person name="Labrenz M."/>
            <person name="Spormann A.M."/>
            <person name="Op den Camp H."/>
            <person name="Overmann J."/>
            <person name="Amann R."/>
            <person name="Jetten M.S.M."/>
            <person name="Mascher T."/>
            <person name="Medema M.H."/>
            <person name="Devos D.P."/>
            <person name="Kaster A.-K."/>
            <person name="Ovreas L."/>
            <person name="Rohde M."/>
            <person name="Galperin M.Y."/>
            <person name="Jogler C."/>
        </authorList>
    </citation>
    <scope>NUCLEOTIDE SEQUENCE [LARGE SCALE GENOMIC DNA]</scope>
    <source>
        <strain evidence="3 4">Mal4</strain>
    </source>
</reference>
<dbReference type="InterPro" id="IPR003806">
    <property type="entry name" value="ATP-grasp_PylC-type"/>
</dbReference>
<proteinExistence type="predicted"/>
<dbReference type="InterPro" id="IPR011761">
    <property type="entry name" value="ATP-grasp"/>
</dbReference>